<sequence length="233" mass="25876">MSTSVRPSFALRPSSTDAREPLRQRPRHRSRGRAERSDAVIGGRSWQNDRMTAPFPRARESRPGYDTGEVDSFLAAAREAYAELSGGSASLRSVDLRHTAFTLRKGGYSAPHVDAALERLEDAFALRERQFAIAAQGEEAWLADARATAQEIVNRLAREPRERFTRAGMVTTGYNIRQVDAFADRISGYFRDGSVLTVDDVRTVSFAPQRGGYSEPQVDLLLDTVVDVMLAVR</sequence>
<comment type="caution">
    <text evidence="1">The sequence shown here is derived from an EMBL/GenBank/DDBJ whole genome shotgun (WGS) entry which is preliminary data.</text>
</comment>
<dbReference type="Gene3D" id="6.10.250.660">
    <property type="match status" value="1"/>
</dbReference>
<dbReference type="Proteomes" id="UP000076717">
    <property type="component" value="Unassembled WGS sequence"/>
</dbReference>
<dbReference type="InterPro" id="IPR019933">
    <property type="entry name" value="DivIVA_domain"/>
</dbReference>
<dbReference type="EMBL" id="LIIN01000254">
    <property type="protein sequence ID" value="KZX19684.1"/>
    <property type="molecule type" value="Genomic_DNA"/>
</dbReference>
<evidence type="ECO:0000313" key="1">
    <source>
        <dbReference type="EMBL" id="KZX19684.1"/>
    </source>
</evidence>
<evidence type="ECO:0000313" key="2">
    <source>
        <dbReference type="Proteomes" id="UP000076717"/>
    </source>
</evidence>
<name>A0A166GZX1_9MICO</name>
<dbReference type="InterPro" id="IPR019932">
    <property type="entry name" value="CHP03543"/>
</dbReference>
<gene>
    <name evidence="1" type="ORF">ACH61_03220</name>
</gene>
<dbReference type="PATRIC" id="fig|1671680.3.peg.3497"/>
<dbReference type="NCBIfam" id="TIGR03543">
    <property type="entry name" value="divI1A_rptt_fam"/>
    <property type="match status" value="1"/>
</dbReference>
<dbReference type="NCBIfam" id="TIGR03544">
    <property type="entry name" value="DivI1A_domain"/>
    <property type="match status" value="2"/>
</dbReference>
<organism evidence="1 2">
    <name type="scientific">Rathayibacter tanaceti</name>
    <dbReference type="NCBI Taxonomy" id="1671680"/>
    <lineage>
        <taxon>Bacteria</taxon>
        <taxon>Bacillati</taxon>
        <taxon>Actinomycetota</taxon>
        <taxon>Actinomycetes</taxon>
        <taxon>Micrococcales</taxon>
        <taxon>Microbacteriaceae</taxon>
        <taxon>Rathayibacter</taxon>
    </lineage>
</organism>
<dbReference type="AlphaFoldDB" id="A0A166GZX1"/>
<accession>A0A166GZX1</accession>
<protein>
    <submittedName>
        <fullName evidence="1">DivIVA protein</fullName>
    </submittedName>
</protein>
<reference evidence="1 2" key="1">
    <citation type="submission" date="2015-08" db="EMBL/GenBank/DDBJ databases">
        <title>Draft Genome Sequence of Rathayibacter sp. Strain VKM Ac-2596 Isolated from Leaf Gall Induced by Plant-Parasitic Nematodes.</title>
        <authorList>
            <person name="Vasilenko O.V."/>
            <person name="Starodumova I.P."/>
            <person name="Tarlachkov S.V."/>
            <person name="Dorofeeva L.V."/>
            <person name="Evtushenko L.I."/>
        </authorList>
    </citation>
    <scope>NUCLEOTIDE SEQUENCE [LARGE SCALE GENOMIC DNA]</scope>
    <source>
        <strain evidence="1 2">VKM Ac-2596</strain>
    </source>
</reference>
<proteinExistence type="predicted"/>
<keyword evidence="2" id="KW-1185">Reference proteome</keyword>